<gene>
    <name evidence="1" type="ORF">SIN_0631</name>
</gene>
<reference evidence="1" key="1">
    <citation type="submission" date="2010-09" db="EMBL/GenBank/DDBJ databases">
        <authorList>
            <person name="Daugherty S.C."/>
            <person name="Kilian M."/>
            <person name="Tettelin H."/>
        </authorList>
    </citation>
    <scope>NUCLEOTIDE SEQUENCE [LARGE SCALE GENOMIC DNA]</scope>
    <source>
        <strain evidence="1">SK1302</strain>
    </source>
</reference>
<sequence>MKEFNKSIKLEHVAYDIRGPVLEEAMRMRANGEKSFA</sequence>
<comment type="caution">
    <text evidence="1">The sequence shown here is derived from an EMBL/GenBank/DDBJ whole genome shotgun (WGS) entry which is preliminary data.</text>
</comment>
<keyword evidence="1" id="KW-0808">Transferase</keyword>
<keyword evidence="1" id="KW-0032">Aminotransferase</keyword>
<dbReference type="EMBL" id="AEDY01000034">
    <property type="protein sequence ID" value="EFO54648.1"/>
    <property type="molecule type" value="Genomic_DNA"/>
</dbReference>
<organism evidence="1">
    <name type="scientific">Streptococcus infantis SK1302</name>
    <dbReference type="NCBI Taxonomy" id="871237"/>
    <lineage>
        <taxon>Bacteria</taxon>
        <taxon>Bacillati</taxon>
        <taxon>Bacillota</taxon>
        <taxon>Bacilli</taxon>
        <taxon>Lactobacillales</taxon>
        <taxon>Streptococcaceae</taxon>
        <taxon>Streptococcus</taxon>
    </lineage>
</organism>
<name>A0ABP2J529_9STRE</name>
<dbReference type="GO" id="GO:0008483">
    <property type="term" value="F:transaminase activity"/>
    <property type="evidence" value="ECO:0007669"/>
    <property type="project" value="UniProtKB-KW"/>
</dbReference>
<protein>
    <submittedName>
        <fullName evidence="1">Aspartate aminotransferase</fullName>
    </submittedName>
</protein>
<proteinExistence type="predicted"/>
<accession>A0ABP2J529</accession>
<evidence type="ECO:0000313" key="1">
    <source>
        <dbReference type="EMBL" id="EFO54648.1"/>
    </source>
</evidence>